<evidence type="ECO:0000256" key="1">
    <source>
        <dbReference type="SAM" id="MobiDB-lite"/>
    </source>
</evidence>
<reference evidence="2" key="1">
    <citation type="submission" date="2021-01" db="EMBL/GenBank/DDBJ databases">
        <authorList>
            <person name="Corre E."/>
            <person name="Pelletier E."/>
            <person name="Niang G."/>
            <person name="Scheremetjew M."/>
            <person name="Finn R."/>
            <person name="Kale V."/>
            <person name="Holt S."/>
            <person name="Cochrane G."/>
            <person name="Meng A."/>
            <person name="Brown T."/>
            <person name="Cohen L."/>
        </authorList>
    </citation>
    <scope>NUCLEOTIDE SEQUENCE</scope>
    <source>
        <strain evidence="2">SPMC142</strain>
    </source>
</reference>
<gene>
    <name evidence="2" type="ORF">SACU0126_LOCUS8690</name>
</gene>
<accession>A0A7S3RZ45</accession>
<name>A0A7S3RZ45_9SPIT</name>
<protein>
    <submittedName>
        <fullName evidence="2">Uncharacterized protein</fullName>
    </submittedName>
</protein>
<organism evidence="2">
    <name type="scientific">Strombidinopsis acuminata</name>
    <dbReference type="NCBI Taxonomy" id="141414"/>
    <lineage>
        <taxon>Eukaryota</taxon>
        <taxon>Sar</taxon>
        <taxon>Alveolata</taxon>
        <taxon>Ciliophora</taxon>
        <taxon>Intramacronucleata</taxon>
        <taxon>Spirotrichea</taxon>
        <taxon>Choreotrichia</taxon>
        <taxon>Choreotrichida</taxon>
        <taxon>Strombidinopsidae</taxon>
        <taxon>Strombidinopsis</taxon>
    </lineage>
</organism>
<feature type="compositionally biased region" description="Polar residues" evidence="1">
    <location>
        <begin position="91"/>
        <end position="108"/>
    </location>
</feature>
<sequence length="144" mass="15700">MVTQMPPPPANENTNECRVVCCSHCADVISGDVFMLADRAYCSPNHRRNAFENLRWDASGRLLPLQRADGKRIHAKATAWGWFSGSRAAATATNKSPSASRTAPTPQTVEKRFSSSSRVVSISRSQSMISREKSIEATCITGKA</sequence>
<feature type="region of interest" description="Disordered" evidence="1">
    <location>
        <begin position="91"/>
        <end position="116"/>
    </location>
</feature>
<proteinExistence type="predicted"/>
<evidence type="ECO:0000313" key="2">
    <source>
        <dbReference type="EMBL" id="CAE0539195.1"/>
    </source>
</evidence>
<dbReference type="EMBL" id="HBIQ01026484">
    <property type="protein sequence ID" value="CAE0539195.1"/>
    <property type="molecule type" value="Transcribed_RNA"/>
</dbReference>
<dbReference type="AlphaFoldDB" id="A0A7S3RZ45"/>